<dbReference type="PANTHER" id="PTHR37299">
    <property type="entry name" value="TRANSCRIPTIONAL REGULATOR-RELATED"/>
    <property type="match status" value="1"/>
</dbReference>
<dbReference type="SMART" id="SM00448">
    <property type="entry name" value="REC"/>
    <property type="match status" value="1"/>
</dbReference>
<evidence type="ECO:0000313" key="4">
    <source>
        <dbReference type="EMBL" id="KAA9039408.1"/>
    </source>
</evidence>
<evidence type="ECO:0000313" key="5">
    <source>
        <dbReference type="Proteomes" id="UP000326903"/>
    </source>
</evidence>
<keyword evidence="1" id="KW-0597">Phosphoprotein</keyword>
<dbReference type="PROSITE" id="PS50110">
    <property type="entry name" value="RESPONSE_REGULATORY"/>
    <property type="match status" value="1"/>
</dbReference>
<dbReference type="Proteomes" id="UP000326903">
    <property type="component" value="Unassembled WGS sequence"/>
</dbReference>
<dbReference type="InterPro" id="IPR001789">
    <property type="entry name" value="Sig_transdc_resp-reg_receiver"/>
</dbReference>
<name>A0A5J5IIK0_9BACT</name>
<dbReference type="SUPFAM" id="SSF52172">
    <property type="entry name" value="CheY-like"/>
    <property type="match status" value="1"/>
</dbReference>
<evidence type="ECO:0000259" key="3">
    <source>
        <dbReference type="PROSITE" id="PS50930"/>
    </source>
</evidence>
<proteinExistence type="predicted"/>
<dbReference type="InterPro" id="IPR011006">
    <property type="entry name" value="CheY-like_superfamily"/>
</dbReference>
<feature type="domain" description="HTH LytTR-type" evidence="3">
    <location>
        <begin position="146"/>
        <end position="250"/>
    </location>
</feature>
<dbReference type="GO" id="GO:0000156">
    <property type="term" value="F:phosphorelay response regulator activity"/>
    <property type="evidence" value="ECO:0007669"/>
    <property type="project" value="InterPro"/>
</dbReference>
<dbReference type="Gene3D" id="3.40.50.2300">
    <property type="match status" value="1"/>
</dbReference>
<protein>
    <submittedName>
        <fullName evidence="4">Response regulator transcription factor</fullName>
    </submittedName>
</protein>
<dbReference type="Pfam" id="PF00072">
    <property type="entry name" value="Response_reg"/>
    <property type="match status" value="1"/>
</dbReference>
<organism evidence="4 5">
    <name type="scientific">Ginsengibacter hankyongi</name>
    <dbReference type="NCBI Taxonomy" id="2607284"/>
    <lineage>
        <taxon>Bacteria</taxon>
        <taxon>Pseudomonadati</taxon>
        <taxon>Bacteroidota</taxon>
        <taxon>Chitinophagia</taxon>
        <taxon>Chitinophagales</taxon>
        <taxon>Chitinophagaceae</taxon>
        <taxon>Ginsengibacter</taxon>
    </lineage>
</organism>
<sequence>MIKVLIIDDEQHCIDRLTKLLIPSHNNLLEITGTALTVEEGIEKITLLKPDLIFLDVQINDKTGFDLLRTIPEIDFAIIFATAYDKFAIQAIKFSAIDYLLKPIDAADLNVALLKFVNERSQKITAQKIDILLQNTQSNNNTPKKIIVPTVSGFEFIDIAEIIRCQSDINYTTIYLKNKRKLVVAKTLKEFEEMLSGHSFFRVHNSHLINLAFIKSYNRGKGGSVILNDGTEIEVSTRRKDDFIRSLSRL</sequence>
<dbReference type="InterPro" id="IPR046947">
    <property type="entry name" value="LytR-like"/>
</dbReference>
<dbReference type="PANTHER" id="PTHR37299:SF1">
    <property type="entry name" value="STAGE 0 SPORULATION PROTEIN A HOMOLOG"/>
    <property type="match status" value="1"/>
</dbReference>
<dbReference type="PROSITE" id="PS50930">
    <property type="entry name" value="HTH_LYTTR"/>
    <property type="match status" value="1"/>
</dbReference>
<gene>
    <name evidence="4" type="ORF">FW778_11330</name>
</gene>
<evidence type="ECO:0000259" key="2">
    <source>
        <dbReference type="PROSITE" id="PS50110"/>
    </source>
</evidence>
<keyword evidence="5" id="KW-1185">Reference proteome</keyword>
<dbReference type="Pfam" id="PF04397">
    <property type="entry name" value="LytTR"/>
    <property type="match status" value="1"/>
</dbReference>
<comment type="caution">
    <text evidence="4">The sequence shown here is derived from an EMBL/GenBank/DDBJ whole genome shotgun (WGS) entry which is preliminary data.</text>
</comment>
<dbReference type="RefSeq" id="WP_150414819.1">
    <property type="nucleotide sequence ID" value="NZ_VYQF01000002.1"/>
</dbReference>
<dbReference type="SMART" id="SM00850">
    <property type="entry name" value="LytTR"/>
    <property type="match status" value="1"/>
</dbReference>
<dbReference type="InterPro" id="IPR007492">
    <property type="entry name" value="LytTR_DNA-bd_dom"/>
</dbReference>
<reference evidence="4 5" key="1">
    <citation type="submission" date="2019-09" db="EMBL/GenBank/DDBJ databases">
        <title>Draft genome sequence of Ginsengibacter sp. BR5-29.</title>
        <authorList>
            <person name="Im W.-T."/>
        </authorList>
    </citation>
    <scope>NUCLEOTIDE SEQUENCE [LARGE SCALE GENOMIC DNA]</scope>
    <source>
        <strain evidence="4 5">BR5-29</strain>
    </source>
</reference>
<feature type="modified residue" description="4-aspartylphosphate" evidence="1">
    <location>
        <position position="56"/>
    </location>
</feature>
<evidence type="ECO:0000256" key="1">
    <source>
        <dbReference type="PROSITE-ProRule" id="PRU00169"/>
    </source>
</evidence>
<dbReference type="EMBL" id="VYQF01000002">
    <property type="protein sequence ID" value="KAA9039408.1"/>
    <property type="molecule type" value="Genomic_DNA"/>
</dbReference>
<dbReference type="Gene3D" id="2.40.50.1020">
    <property type="entry name" value="LytTr DNA-binding domain"/>
    <property type="match status" value="1"/>
</dbReference>
<feature type="domain" description="Response regulatory" evidence="2">
    <location>
        <begin position="3"/>
        <end position="117"/>
    </location>
</feature>
<accession>A0A5J5IIK0</accession>
<dbReference type="GO" id="GO:0003677">
    <property type="term" value="F:DNA binding"/>
    <property type="evidence" value="ECO:0007669"/>
    <property type="project" value="InterPro"/>
</dbReference>
<dbReference type="AlphaFoldDB" id="A0A5J5IIK0"/>